<name>A0A3M6U2Y2_POCDA</name>
<reference evidence="3 4" key="1">
    <citation type="journal article" date="2018" name="Sci. Rep.">
        <title>Comparative analysis of the Pocillopora damicornis genome highlights role of immune system in coral evolution.</title>
        <authorList>
            <person name="Cunning R."/>
            <person name="Bay R.A."/>
            <person name="Gillette P."/>
            <person name="Baker A.C."/>
            <person name="Traylor-Knowles N."/>
        </authorList>
    </citation>
    <scope>NUCLEOTIDE SEQUENCE [LARGE SCALE GENOMIC DNA]</scope>
    <source>
        <strain evidence="3">RSMAS</strain>
        <tissue evidence="3">Whole animal</tissue>
    </source>
</reference>
<dbReference type="STRING" id="46731.A0A3M6U2Y2"/>
<accession>A0A3M6U2Y2</accession>
<comment type="caution">
    <text evidence="3">The sequence shown here is derived from an EMBL/GenBank/DDBJ whole genome shotgun (WGS) entry which is preliminary data.</text>
</comment>
<gene>
    <name evidence="3" type="ORF">pdam_00005394</name>
</gene>
<sequence length="314" mass="34203">MDVLLLLMSLISAIVAGSRTTKHQHSPIRKFFSGKRSGLPRWTIPNMRNLKKARAGRRSQGSSYPYSNQYAAYAPSLPPATPSFYPSAYPSPPSFSYSPPSLYPASPPYGYPPSSYPSPAFYSSPYSSSEPGSSFPSSNQAQQLTYSTSSSNAYASDQYQQQQILYPSHVNPGKAASKGKSAAHLIISGSAAKPSNDATKPKVKPTPPDRTEKFEIKGRFFKSIGCWADSTKRRAMDSLEGKSSQLKHPYKTRVNALMKCAEVADEHGLKIFGLQNGGQCFGGKNAENTYREYGQSTECAGDGEGGPWSNEVYR</sequence>
<proteinExistence type="predicted"/>
<evidence type="ECO:0000313" key="3">
    <source>
        <dbReference type="EMBL" id="RMX47977.1"/>
    </source>
</evidence>
<feature type="region of interest" description="Disordered" evidence="1">
    <location>
        <begin position="189"/>
        <end position="210"/>
    </location>
</feature>
<organism evidence="3 4">
    <name type="scientific">Pocillopora damicornis</name>
    <name type="common">Cauliflower coral</name>
    <name type="synonym">Millepora damicornis</name>
    <dbReference type="NCBI Taxonomy" id="46731"/>
    <lineage>
        <taxon>Eukaryota</taxon>
        <taxon>Metazoa</taxon>
        <taxon>Cnidaria</taxon>
        <taxon>Anthozoa</taxon>
        <taxon>Hexacorallia</taxon>
        <taxon>Scleractinia</taxon>
        <taxon>Astrocoeniina</taxon>
        <taxon>Pocilloporidae</taxon>
        <taxon>Pocillopora</taxon>
    </lineage>
</organism>
<feature type="compositionally biased region" description="Low complexity" evidence="1">
    <location>
        <begin position="129"/>
        <end position="138"/>
    </location>
</feature>
<evidence type="ECO:0000313" key="4">
    <source>
        <dbReference type="Proteomes" id="UP000275408"/>
    </source>
</evidence>
<keyword evidence="4" id="KW-1185">Reference proteome</keyword>
<dbReference type="OrthoDB" id="6132182at2759"/>
<feature type="chain" id="PRO_5018260479" evidence="2">
    <location>
        <begin position="17"/>
        <end position="314"/>
    </location>
</feature>
<feature type="region of interest" description="Disordered" evidence="1">
    <location>
        <begin position="129"/>
        <end position="149"/>
    </location>
</feature>
<feature type="signal peptide" evidence="2">
    <location>
        <begin position="1"/>
        <end position="16"/>
    </location>
</feature>
<keyword evidence="2" id="KW-0732">Signal</keyword>
<protein>
    <submittedName>
        <fullName evidence="3">Uncharacterized protein</fullName>
    </submittedName>
</protein>
<dbReference type="Proteomes" id="UP000275408">
    <property type="component" value="Unassembled WGS sequence"/>
</dbReference>
<dbReference type="AlphaFoldDB" id="A0A3M6U2Y2"/>
<dbReference type="EMBL" id="RCHS01002320">
    <property type="protein sequence ID" value="RMX47977.1"/>
    <property type="molecule type" value="Genomic_DNA"/>
</dbReference>
<evidence type="ECO:0000256" key="1">
    <source>
        <dbReference type="SAM" id="MobiDB-lite"/>
    </source>
</evidence>
<evidence type="ECO:0000256" key="2">
    <source>
        <dbReference type="SAM" id="SignalP"/>
    </source>
</evidence>